<proteinExistence type="inferred from homology"/>
<dbReference type="PIRSF" id="PIRSF003107">
    <property type="entry name" value="PhoU"/>
    <property type="match status" value="1"/>
</dbReference>
<evidence type="ECO:0000256" key="1">
    <source>
        <dbReference type="ARBA" id="ARBA00004496"/>
    </source>
</evidence>
<dbReference type="Pfam" id="PF01895">
    <property type="entry name" value="PhoU"/>
    <property type="match status" value="2"/>
</dbReference>
<keyword evidence="6 7" id="KW-0592">Phosphate transport</keyword>
<accession>A0A9J6R9M9</accession>
<keyword evidence="10" id="KW-1185">Reference proteome</keyword>
<comment type="subunit">
    <text evidence="3 7">Homodimer.</text>
</comment>
<dbReference type="FunFam" id="1.20.58.220:FF:000004">
    <property type="entry name" value="Phosphate-specific transport system accessory protein PhoU"/>
    <property type="match status" value="1"/>
</dbReference>
<dbReference type="InterPro" id="IPR028366">
    <property type="entry name" value="PhoU"/>
</dbReference>
<evidence type="ECO:0000256" key="5">
    <source>
        <dbReference type="ARBA" id="ARBA00022490"/>
    </source>
</evidence>
<reference evidence="9" key="1">
    <citation type="submission" date="2022-11" db="EMBL/GenBank/DDBJ databases">
        <title>WGS of Natronobacillus azotifigens 24KS-1, an anaerobic diazotrophic haloalkaliphile from soda-rich habitats.</title>
        <authorList>
            <person name="Sorokin D.Y."/>
            <person name="Merkel A.Y."/>
        </authorList>
    </citation>
    <scope>NUCLEOTIDE SEQUENCE</scope>
    <source>
        <strain evidence="9">24KS-1</strain>
    </source>
</reference>
<dbReference type="GO" id="GO:0030643">
    <property type="term" value="P:intracellular phosphate ion homeostasis"/>
    <property type="evidence" value="ECO:0007669"/>
    <property type="project" value="InterPro"/>
</dbReference>
<feature type="domain" description="PhoU" evidence="8">
    <location>
        <begin position="19"/>
        <end position="105"/>
    </location>
</feature>
<keyword evidence="5 7" id="KW-0963">Cytoplasm</keyword>
<dbReference type="InterPro" id="IPR026022">
    <property type="entry name" value="PhoU_dom"/>
</dbReference>
<feature type="domain" description="PhoU" evidence="8">
    <location>
        <begin position="121"/>
        <end position="205"/>
    </location>
</feature>
<dbReference type="GO" id="GO:0045936">
    <property type="term" value="P:negative regulation of phosphate metabolic process"/>
    <property type="evidence" value="ECO:0007669"/>
    <property type="project" value="InterPro"/>
</dbReference>
<dbReference type="EMBL" id="JAPRAT010000005">
    <property type="protein sequence ID" value="MCZ0702352.1"/>
    <property type="molecule type" value="Genomic_DNA"/>
</dbReference>
<dbReference type="GO" id="GO:0005737">
    <property type="term" value="C:cytoplasm"/>
    <property type="evidence" value="ECO:0007669"/>
    <property type="project" value="UniProtKB-SubCell"/>
</dbReference>
<dbReference type="NCBIfam" id="TIGR02135">
    <property type="entry name" value="phoU_full"/>
    <property type="match status" value="1"/>
</dbReference>
<evidence type="ECO:0000256" key="7">
    <source>
        <dbReference type="PIRNR" id="PIRNR003107"/>
    </source>
</evidence>
<dbReference type="SUPFAM" id="SSF109755">
    <property type="entry name" value="PhoU-like"/>
    <property type="match status" value="1"/>
</dbReference>
<organism evidence="9 10">
    <name type="scientific">Natronobacillus azotifigens</name>
    <dbReference type="NCBI Taxonomy" id="472978"/>
    <lineage>
        <taxon>Bacteria</taxon>
        <taxon>Bacillati</taxon>
        <taxon>Bacillota</taxon>
        <taxon>Bacilli</taxon>
        <taxon>Bacillales</taxon>
        <taxon>Bacillaceae</taxon>
        <taxon>Natronobacillus</taxon>
    </lineage>
</organism>
<evidence type="ECO:0000256" key="3">
    <source>
        <dbReference type="ARBA" id="ARBA00011738"/>
    </source>
</evidence>
<dbReference type="PANTHER" id="PTHR42930:SF3">
    <property type="entry name" value="PHOSPHATE-SPECIFIC TRANSPORT SYSTEM ACCESSORY PROTEIN PHOU"/>
    <property type="match status" value="1"/>
</dbReference>
<dbReference type="AlphaFoldDB" id="A0A9J6R9M9"/>
<comment type="caution">
    <text evidence="9">The sequence shown here is derived from an EMBL/GenBank/DDBJ whole genome shotgun (WGS) entry which is preliminary data.</text>
</comment>
<protein>
    <recommendedName>
        <fullName evidence="7">Phosphate-specific transport system accessory protein PhoU</fullName>
    </recommendedName>
</protein>
<comment type="similarity">
    <text evidence="2 7">Belongs to the PhoU family.</text>
</comment>
<dbReference type="GO" id="GO:0006817">
    <property type="term" value="P:phosphate ion transport"/>
    <property type="evidence" value="ECO:0007669"/>
    <property type="project" value="UniProtKB-KW"/>
</dbReference>
<dbReference type="Proteomes" id="UP001084197">
    <property type="component" value="Unassembled WGS sequence"/>
</dbReference>
<evidence type="ECO:0000256" key="2">
    <source>
        <dbReference type="ARBA" id="ARBA00008107"/>
    </source>
</evidence>
<evidence type="ECO:0000313" key="9">
    <source>
        <dbReference type="EMBL" id="MCZ0702352.1"/>
    </source>
</evidence>
<evidence type="ECO:0000256" key="4">
    <source>
        <dbReference type="ARBA" id="ARBA00022448"/>
    </source>
</evidence>
<evidence type="ECO:0000259" key="8">
    <source>
        <dbReference type="Pfam" id="PF01895"/>
    </source>
</evidence>
<dbReference type="InterPro" id="IPR038078">
    <property type="entry name" value="PhoU-like_sf"/>
</dbReference>
<dbReference type="RefSeq" id="WP_268779121.1">
    <property type="nucleotide sequence ID" value="NZ_JAPRAT010000005.1"/>
</dbReference>
<keyword evidence="4 7" id="KW-0813">Transport</keyword>
<sequence length="218" mass="24233">MVVRGQFELELNGVKKQVVELAGRAKQQLVDSVQSLYDADVEMAARVIETDKKLDEMDLSINESAILLIARQQPVASDLRKLIVAIRISTDLERMADNAKNIARSAIHIGGKQFGIDQSLADMCDVALRMIDLAIEAYEKEDIKSAKKLAELDDIIDGMYANVLQGLLEETATNAESIQLIMQIAFSARYIERFGDHLTNIAENVMYLVKGETFDLNG</sequence>
<gene>
    <name evidence="9" type="primary">phoU</name>
    <name evidence="9" type="ORF">OWO01_03885</name>
</gene>
<name>A0A9J6R9M9_9BACI</name>
<dbReference type="Gene3D" id="1.20.58.220">
    <property type="entry name" value="Phosphate transport system protein phou homolog 2, domain 2"/>
    <property type="match status" value="1"/>
</dbReference>
<evidence type="ECO:0000256" key="6">
    <source>
        <dbReference type="ARBA" id="ARBA00022592"/>
    </source>
</evidence>
<dbReference type="PANTHER" id="PTHR42930">
    <property type="entry name" value="PHOSPHATE-SPECIFIC TRANSPORT SYSTEM ACCESSORY PROTEIN PHOU"/>
    <property type="match status" value="1"/>
</dbReference>
<comment type="function">
    <text evidence="7">Plays a role in the regulation of phosphate uptake.</text>
</comment>
<comment type="subcellular location">
    <subcellularLocation>
        <location evidence="1 7">Cytoplasm</location>
    </subcellularLocation>
</comment>
<evidence type="ECO:0000313" key="10">
    <source>
        <dbReference type="Proteomes" id="UP001084197"/>
    </source>
</evidence>